<dbReference type="Ensembl" id="ENSSTUT00000037261.1">
    <property type="protein sequence ID" value="ENSSTUP00000035646.1"/>
    <property type="gene ID" value="ENSSTUG00000015111.1"/>
</dbReference>
<proteinExistence type="inferred from homology"/>
<dbReference type="GeneTree" id="ENSGT00940000156812"/>
<accession>A0A673YLV6</accession>
<feature type="region of interest" description="Disordered" evidence="2">
    <location>
        <begin position="820"/>
        <end position="902"/>
    </location>
</feature>
<dbReference type="GO" id="GO:0003729">
    <property type="term" value="F:mRNA binding"/>
    <property type="evidence" value="ECO:0007669"/>
    <property type="project" value="TreeGrafter"/>
</dbReference>
<dbReference type="GO" id="GO:0034063">
    <property type="term" value="P:stress granule assembly"/>
    <property type="evidence" value="ECO:0007669"/>
    <property type="project" value="TreeGrafter"/>
</dbReference>
<name>A0A673YLV6_SALTR</name>
<dbReference type="Pfam" id="PF06741">
    <property type="entry name" value="LsmAD"/>
    <property type="match status" value="1"/>
</dbReference>
<dbReference type="PANTHER" id="PTHR12854">
    <property type="entry name" value="ATAXIN 2-RELATED"/>
    <property type="match status" value="1"/>
</dbReference>
<dbReference type="GO" id="GO:0010494">
    <property type="term" value="C:cytoplasmic stress granule"/>
    <property type="evidence" value="ECO:0007669"/>
    <property type="project" value="TreeGrafter"/>
</dbReference>
<evidence type="ECO:0000259" key="3">
    <source>
        <dbReference type="PROSITE" id="PS52002"/>
    </source>
</evidence>
<reference evidence="4" key="1">
    <citation type="submission" date="2025-08" db="UniProtKB">
        <authorList>
            <consortium name="Ensembl"/>
        </authorList>
    </citation>
    <scope>IDENTIFICATION</scope>
</reference>
<feature type="compositionally biased region" description="Polar residues" evidence="2">
    <location>
        <begin position="888"/>
        <end position="902"/>
    </location>
</feature>
<dbReference type="AlphaFoldDB" id="A0A673YLV6"/>
<feature type="domain" description="Sm" evidence="3">
    <location>
        <begin position="49"/>
        <end position="126"/>
    </location>
</feature>
<feature type="region of interest" description="Disordered" evidence="2">
    <location>
        <begin position="788"/>
        <end position="807"/>
    </location>
</feature>
<feature type="region of interest" description="Disordered" evidence="2">
    <location>
        <begin position="1"/>
        <end position="31"/>
    </location>
</feature>
<feature type="compositionally biased region" description="Basic and acidic residues" evidence="2">
    <location>
        <begin position="603"/>
        <end position="617"/>
    </location>
</feature>
<evidence type="ECO:0000256" key="1">
    <source>
        <dbReference type="ARBA" id="ARBA00007503"/>
    </source>
</evidence>
<feature type="compositionally biased region" description="Low complexity" evidence="2">
    <location>
        <begin position="425"/>
        <end position="440"/>
    </location>
</feature>
<dbReference type="Pfam" id="PF14438">
    <property type="entry name" value="SM-ATX"/>
    <property type="match status" value="1"/>
</dbReference>
<feature type="compositionally biased region" description="Low complexity" evidence="2">
    <location>
        <begin position="349"/>
        <end position="359"/>
    </location>
</feature>
<feature type="compositionally biased region" description="Low complexity" evidence="2">
    <location>
        <begin position="856"/>
        <end position="865"/>
    </location>
</feature>
<feature type="region of interest" description="Disordered" evidence="2">
    <location>
        <begin position="246"/>
        <end position="660"/>
    </location>
</feature>
<feature type="compositionally biased region" description="Polar residues" evidence="2">
    <location>
        <begin position="712"/>
        <end position="726"/>
    </location>
</feature>
<dbReference type="InterPro" id="IPR047575">
    <property type="entry name" value="Sm"/>
</dbReference>
<feature type="compositionally biased region" description="Basic and acidic residues" evidence="2">
    <location>
        <begin position="450"/>
        <end position="461"/>
    </location>
</feature>
<dbReference type="PANTHER" id="PTHR12854:SF11">
    <property type="entry name" value="ATAXIN-2"/>
    <property type="match status" value="1"/>
</dbReference>
<evidence type="ECO:0000256" key="2">
    <source>
        <dbReference type="SAM" id="MobiDB-lite"/>
    </source>
</evidence>
<feature type="compositionally biased region" description="Polar residues" evidence="2">
    <location>
        <begin position="586"/>
        <end position="597"/>
    </location>
</feature>
<feature type="compositionally biased region" description="Pro residues" evidence="2">
    <location>
        <begin position="641"/>
        <end position="652"/>
    </location>
</feature>
<dbReference type="PROSITE" id="PS52002">
    <property type="entry name" value="SM"/>
    <property type="match status" value="1"/>
</dbReference>
<reference evidence="4" key="2">
    <citation type="submission" date="2025-09" db="UniProtKB">
        <authorList>
            <consortium name="Ensembl"/>
        </authorList>
    </citation>
    <scope>IDENTIFICATION</scope>
</reference>
<feature type="compositionally biased region" description="Low complexity" evidence="2">
    <location>
        <begin position="377"/>
        <end position="391"/>
    </location>
</feature>
<feature type="compositionally biased region" description="Polar residues" evidence="2">
    <location>
        <begin position="297"/>
        <end position="310"/>
    </location>
</feature>
<dbReference type="InterPro" id="IPR009604">
    <property type="entry name" value="LsmAD_domain"/>
</dbReference>
<gene>
    <name evidence="4" type="primary">LOC115199715</name>
</gene>
<dbReference type="InterPro" id="IPR009818">
    <property type="entry name" value="PAM2_motif"/>
</dbReference>
<protein>
    <submittedName>
        <fullName evidence="4">Ataxin 2</fullName>
    </submittedName>
</protein>
<evidence type="ECO:0000313" key="5">
    <source>
        <dbReference type="Proteomes" id="UP000472277"/>
    </source>
</evidence>
<comment type="similarity">
    <text evidence="1">Belongs to the ataxin-2 family.</text>
</comment>
<dbReference type="SMART" id="SM01272">
    <property type="entry name" value="LsmAD"/>
    <property type="match status" value="1"/>
</dbReference>
<sequence length="1000" mass="107771">MSMKQAGGNRKPGGGAAAGAGRQNLGRGRHSAKGTSAAVVFNGVYANMRMVHVLTSVVGSKCELKVKNGLVYDGVFKTYGPECDLVLDAAHRKIPKPSEGPRQEDIVESIIFKASDVVVVHFRDVDLNFASKNNFTDTAVSGRINGEHKKDLEPWDGGAQQQHVVTGSLESLDTDVSNGWDPNDMFKYNEEQYGIMSTYDSSLSTYTVALERDNSEEFLKREARAAQLAQEIEASATYKARVALENDERTEEEKYSAVVRGEKGERGEREPHTLNRENKYIPPGQRNREGMSWGAGRQNSPKLVQSSSGPPRSGAHDYSPSSGADQRVLNGGPPRMSPKTQRTPRTHRVPPGGRVPPGVDFMPHNAPGEVPVPPPTRSSSSGGTWSSVVSGAHRPRSPRQNSMGGASPGPSSLPLAQTGTTPVEPASTQSASSPTAASPARDMAATPSAEAKESRVQEKRQNSPTANKENMKPLESPPSISRPLSKGPPSMAPDHRKQIDNLKKFSVDFRLQSSSNPDPQFEQMMTKPPPDAVGEKPKELPLDKGLEGSEEGAVAPTGSSKAGSPGAPSSSSTLCTAPEQKRGPDVTSQGVQTSAPTFSGGAKPEDKEEKEPVKDQIIKSTLNPNAHEFKPRVFNTQPKPATTPTPPRPQGQPSPSIVVQQPQQVYSQTVCFPQMYPLTPVSPGVQSPAMYHVQMPHMTVSQSKPYRPVANMPQQRSDQHHPQGTPTMMHPAQAGGPPIVAQSPTYSAQYFTCSPQQFTSQQLMQQMPHYQSQAQHVFSPVMQSQARMMAPPNHGQPGQLVSSSTTQYGEQTHTMYVSQGPMPQQYQHPQPSATPTGQAQQGGQHGGNHPAPSPVQQHQAAAAQALHMGNQPQQQMYQALAPTPPSMTPGTNPQSPQGSFPSAQQAVYLHPQQMQHGYNPSHMAHMQQAHMQSGMVPSHPQMMLMATQQPGGPQPQLPQNALNPIPVSSTTHFSYLAHPQGTSPRHPVPICLRGRTLPIT</sequence>
<feature type="compositionally biased region" description="Basic and acidic residues" evidence="2">
    <location>
        <begin position="493"/>
        <end position="507"/>
    </location>
</feature>
<feature type="compositionally biased region" description="Low complexity" evidence="2">
    <location>
        <begin position="555"/>
        <end position="573"/>
    </location>
</feature>
<feature type="compositionally biased region" description="Polar residues" evidence="2">
    <location>
        <begin position="820"/>
        <end position="836"/>
    </location>
</feature>
<feature type="compositionally biased region" description="Basic and acidic residues" evidence="2">
    <location>
        <begin position="246"/>
        <end position="279"/>
    </location>
</feature>
<dbReference type="InterPro" id="IPR045117">
    <property type="entry name" value="ATXN2-like"/>
</dbReference>
<organism evidence="4 5">
    <name type="scientific">Salmo trutta</name>
    <name type="common">Brown trout</name>
    <dbReference type="NCBI Taxonomy" id="8032"/>
    <lineage>
        <taxon>Eukaryota</taxon>
        <taxon>Metazoa</taxon>
        <taxon>Chordata</taxon>
        <taxon>Craniata</taxon>
        <taxon>Vertebrata</taxon>
        <taxon>Euteleostomi</taxon>
        <taxon>Actinopterygii</taxon>
        <taxon>Neopterygii</taxon>
        <taxon>Teleostei</taxon>
        <taxon>Protacanthopterygii</taxon>
        <taxon>Salmoniformes</taxon>
        <taxon>Salmonidae</taxon>
        <taxon>Salmoninae</taxon>
        <taxon>Salmo</taxon>
    </lineage>
</organism>
<dbReference type="Proteomes" id="UP000472277">
    <property type="component" value="Chromosome 9"/>
</dbReference>
<dbReference type="Pfam" id="PF07145">
    <property type="entry name" value="PAM2"/>
    <property type="match status" value="1"/>
</dbReference>
<feature type="compositionally biased region" description="Basic and acidic residues" evidence="2">
    <location>
        <begin position="533"/>
        <end position="547"/>
    </location>
</feature>
<keyword evidence="5" id="KW-1185">Reference proteome</keyword>
<evidence type="ECO:0000313" key="4">
    <source>
        <dbReference type="Ensembl" id="ENSSTUP00000035646.1"/>
    </source>
</evidence>
<feature type="region of interest" description="Disordered" evidence="2">
    <location>
        <begin position="710"/>
        <end position="741"/>
    </location>
</feature>
<dbReference type="InterPro" id="IPR025852">
    <property type="entry name" value="SM_dom_ATX"/>
</dbReference>